<reference evidence="2" key="2">
    <citation type="submission" date="2020-11" db="EMBL/GenBank/DDBJ databases">
        <authorList>
            <person name="McCartney M.A."/>
            <person name="Auch B."/>
            <person name="Kono T."/>
            <person name="Mallez S."/>
            <person name="Becker A."/>
            <person name="Gohl D.M."/>
            <person name="Silverstein K.A.T."/>
            <person name="Koren S."/>
            <person name="Bechman K.B."/>
            <person name="Herman A."/>
            <person name="Abrahante J.E."/>
            <person name="Garbe J."/>
        </authorList>
    </citation>
    <scope>NUCLEOTIDE SEQUENCE</scope>
    <source>
        <strain evidence="2">Duluth1</strain>
        <tissue evidence="2">Whole animal</tissue>
    </source>
</reference>
<evidence type="ECO:0000313" key="2">
    <source>
        <dbReference type="EMBL" id="KAH3877597.1"/>
    </source>
</evidence>
<evidence type="ECO:0000256" key="1">
    <source>
        <dbReference type="SAM" id="MobiDB-lite"/>
    </source>
</evidence>
<sequence>MMLGCLHVFYDQLQVVGEKKSAAKFDPSPLKEQDEGKRNEYQAGSAGVRNTNNRTLHCQFQGWVR</sequence>
<gene>
    <name evidence="2" type="ORF">DPMN_001472</name>
</gene>
<protein>
    <submittedName>
        <fullName evidence="2">Uncharacterized protein</fullName>
    </submittedName>
</protein>
<keyword evidence="3" id="KW-1185">Reference proteome</keyword>
<proteinExistence type="predicted"/>
<evidence type="ECO:0000313" key="3">
    <source>
        <dbReference type="Proteomes" id="UP000828390"/>
    </source>
</evidence>
<name>A0A9D4MHC2_DREPO</name>
<feature type="compositionally biased region" description="Basic and acidic residues" evidence="1">
    <location>
        <begin position="21"/>
        <end position="40"/>
    </location>
</feature>
<feature type="region of interest" description="Disordered" evidence="1">
    <location>
        <begin position="21"/>
        <end position="48"/>
    </location>
</feature>
<organism evidence="2 3">
    <name type="scientific">Dreissena polymorpha</name>
    <name type="common">Zebra mussel</name>
    <name type="synonym">Mytilus polymorpha</name>
    <dbReference type="NCBI Taxonomy" id="45954"/>
    <lineage>
        <taxon>Eukaryota</taxon>
        <taxon>Metazoa</taxon>
        <taxon>Spiralia</taxon>
        <taxon>Lophotrochozoa</taxon>
        <taxon>Mollusca</taxon>
        <taxon>Bivalvia</taxon>
        <taxon>Autobranchia</taxon>
        <taxon>Heteroconchia</taxon>
        <taxon>Euheterodonta</taxon>
        <taxon>Imparidentia</taxon>
        <taxon>Neoheterodontei</taxon>
        <taxon>Myida</taxon>
        <taxon>Dreissenoidea</taxon>
        <taxon>Dreissenidae</taxon>
        <taxon>Dreissena</taxon>
    </lineage>
</organism>
<comment type="caution">
    <text evidence="2">The sequence shown here is derived from an EMBL/GenBank/DDBJ whole genome shotgun (WGS) entry which is preliminary data.</text>
</comment>
<dbReference type="EMBL" id="JAIWYP010000001">
    <property type="protein sequence ID" value="KAH3877597.1"/>
    <property type="molecule type" value="Genomic_DNA"/>
</dbReference>
<dbReference type="Proteomes" id="UP000828390">
    <property type="component" value="Unassembled WGS sequence"/>
</dbReference>
<reference evidence="2" key="1">
    <citation type="journal article" date="2019" name="bioRxiv">
        <title>The Genome of the Zebra Mussel, Dreissena polymorpha: A Resource for Invasive Species Research.</title>
        <authorList>
            <person name="McCartney M.A."/>
            <person name="Auch B."/>
            <person name="Kono T."/>
            <person name="Mallez S."/>
            <person name="Zhang Y."/>
            <person name="Obille A."/>
            <person name="Becker A."/>
            <person name="Abrahante J.E."/>
            <person name="Garbe J."/>
            <person name="Badalamenti J.P."/>
            <person name="Herman A."/>
            <person name="Mangelson H."/>
            <person name="Liachko I."/>
            <person name="Sullivan S."/>
            <person name="Sone E.D."/>
            <person name="Koren S."/>
            <person name="Silverstein K.A.T."/>
            <person name="Beckman K.B."/>
            <person name="Gohl D.M."/>
        </authorList>
    </citation>
    <scope>NUCLEOTIDE SEQUENCE</scope>
    <source>
        <strain evidence="2">Duluth1</strain>
        <tissue evidence="2">Whole animal</tissue>
    </source>
</reference>
<dbReference type="AlphaFoldDB" id="A0A9D4MHC2"/>
<accession>A0A9D4MHC2</accession>